<feature type="transmembrane region" description="Helical" evidence="1">
    <location>
        <begin position="66"/>
        <end position="94"/>
    </location>
</feature>
<keyword evidence="1" id="KW-0812">Transmembrane</keyword>
<accession>A0A0K0DZJ1</accession>
<dbReference type="Proteomes" id="UP000035681">
    <property type="component" value="Unplaced"/>
</dbReference>
<keyword evidence="1" id="KW-1133">Transmembrane helix</keyword>
<dbReference type="WBParaSite" id="TCONS_00014296.p1">
    <property type="protein sequence ID" value="TCONS_00014296.p1"/>
    <property type="gene ID" value="XLOC_009508"/>
</dbReference>
<evidence type="ECO:0000313" key="3">
    <source>
        <dbReference type="WBParaSite" id="SSTP_0000265300.1"/>
    </source>
</evidence>
<keyword evidence="2" id="KW-1185">Reference proteome</keyword>
<evidence type="ECO:0000313" key="4">
    <source>
        <dbReference type="WBParaSite" id="TCONS_00014296.p1"/>
    </source>
</evidence>
<protein>
    <submittedName>
        <fullName evidence="4">PIR Superfamily Protein</fullName>
    </submittedName>
</protein>
<proteinExistence type="predicted"/>
<reference evidence="3" key="1">
    <citation type="submission" date="2015-08" db="UniProtKB">
        <authorList>
            <consortium name="WormBaseParasite"/>
        </authorList>
    </citation>
    <scope>IDENTIFICATION</scope>
</reference>
<name>A0A0K0DZJ1_STRER</name>
<evidence type="ECO:0000313" key="2">
    <source>
        <dbReference type="Proteomes" id="UP000035681"/>
    </source>
</evidence>
<dbReference type="AlphaFoldDB" id="A0A0K0DZJ1"/>
<keyword evidence="1" id="KW-0472">Membrane</keyword>
<evidence type="ECO:0000256" key="1">
    <source>
        <dbReference type="SAM" id="Phobius"/>
    </source>
</evidence>
<organism evidence="3">
    <name type="scientific">Strongyloides stercoralis</name>
    <name type="common">Threadworm</name>
    <dbReference type="NCBI Taxonomy" id="6248"/>
    <lineage>
        <taxon>Eukaryota</taxon>
        <taxon>Metazoa</taxon>
        <taxon>Ecdysozoa</taxon>
        <taxon>Nematoda</taxon>
        <taxon>Chromadorea</taxon>
        <taxon>Rhabditida</taxon>
        <taxon>Tylenchina</taxon>
        <taxon>Panagrolaimomorpha</taxon>
        <taxon>Strongyloidoidea</taxon>
        <taxon>Strongyloididae</taxon>
        <taxon>Strongyloides</taxon>
    </lineage>
</organism>
<sequence>MRNLELFSDIRLNAIKNSTFFQNETKTVTIPLWLQTLPEKLLNLTSQTEIIRDEISANINKKDSPIYLLTFILSLLTIIILLLLLLLLCFWFCWRRLMLIKKYKKSKLKRVECKDEQLRNITNINVNTQSTKDIETSSCKEVERKVEKEFEEKIYYDKYEKPPRSGIHTRLPSDNYFPEKVYGRCSQLEKKDNNICEKYGYDRFEKKKTYHSPFEKKNSNKIVKELYCPVSLVDDEQRSKIDKKKEINYSMENDIIETRSYEIGRC</sequence>
<dbReference type="WBParaSite" id="SSTP_0000265300.1">
    <property type="protein sequence ID" value="SSTP_0000265300.1"/>
    <property type="gene ID" value="SSTP_0000265300"/>
</dbReference>